<dbReference type="HOGENOM" id="CLU_045354_1_0_0"/>
<evidence type="ECO:0000256" key="6">
    <source>
        <dbReference type="SAM" id="Phobius"/>
    </source>
</evidence>
<dbReference type="GO" id="GO:0008381">
    <property type="term" value="F:mechanosensitive monoatomic ion channel activity"/>
    <property type="evidence" value="ECO:0007669"/>
    <property type="project" value="InterPro"/>
</dbReference>
<dbReference type="InterPro" id="IPR049278">
    <property type="entry name" value="MS_channel_C"/>
</dbReference>
<dbReference type="GO" id="GO:0012505">
    <property type="term" value="C:endomembrane system"/>
    <property type="evidence" value="ECO:0007669"/>
    <property type="project" value="UniProtKB-SubCell"/>
</dbReference>
<feature type="transmembrane region" description="Helical" evidence="6">
    <location>
        <begin position="153"/>
        <end position="170"/>
    </location>
</feature>
<comment type="similarity">
    <text evidence="2">Belongs to the MscS (TC 1.A.23) family.</text>
</comment>
<dbReference type="AlphaFoldDB" id="D4H6E1"/>
<evidence type="ECO:0000256" key="4">
    <source>
        <dbReference type="ARBA" id="ARBA00022989"/>
    </source>
</evidence>
<feature type="domain" description="Mechanosensitive ion channel MscS C-terminal" evidence="8">
    <location>
        <begin position="312"/>
        <end position="376"/>
    </location>
</feature>
<evidence type="ECO:0000259" key="7">
    <source>
        <dbReference type="Pfam" id="PF00924"/>
    </source>
</evidence>
<dbReference type="Pfam" id="PF00924">
    <property type="entry name" value="MS_channel_2nd"/>
    <property type="match status" value="1"/>
</dbReference>
<dbReference type="PANTHER" id="PTHR30414:SF0">
    <property type="entry name" value="MINICONDUCTANCE MECHANOSENSITIVE CHANNEL YBDG"/>
    <property type="match status" value="1"/>
</dbReference>
<sequence>MHIDAEAIKQFIFNTSEYSITFFAAFISYFIVKNVLIRVIISFLQRTKNTIDDLLIDSKLLNHLAFIAPAIVLLYTKEIINMPPELTQIISAYIGLNITFFLVRLFTLINSIYNTFNISTTRPIKGYLQLAQVIIGFMGVVASVYIAVGKSPLGFLSGLGAMTAILMLIFRDTILSFIAGMQIMFNDLIHKGDWIEVPRFGADGDVIDIALYNVTVQNFDKTIVYIPTSKLMDGSFKNWRGMKEAGGRRIKRAINIDQSSVRFISKDDIDRYRKFKVLKEYFDKKLQEDIDIEGTDINRRKLTNIGTFRAYIINYLRNHPHIRQDLTFLVRQLPPSPDGLPIEIYVFTDDTDWIRYEGIQSDIFDHLLAAVREFDLAVFQHPAGSDFKKLVQVPDNYSD</sequence>
<dbReference type="STRING" id="522772.Dacet_2865"/>
<dbReference type="Gene3D" id="2.30.30.60">
    <property type="match status" value="1"/>
</dbReference>
<dbReference type="EMBL" id="CP001968">
    <property type="protein sequence ID" value="ADD69615.1"/>
    <property type="molecule type" value="Genomic_DNA"/>
</dbReference>
<dbReference type="eggNOG" id="COG0668">
    <property type="taxonomic scope" value="Bacteria"/>
</dbReference>
<dbReference type="InterPro" id="IPR010920">
    <property type="entry name" value="LSM_dom_sf"/>
</dbReference>
<feature type="transmembrane region" description="Helical" evidence="6">
    <location>
        <begin position="61"/>
        <end position="80"/>
    </location>
</feature>
<feature type="transmembrane region" description="Helical" evidence="6">
    <location>
        <begin position="127"/>
        <end position="147"/>
    </location>
</feature>
<keyword evidence="3 6" id="KW-0812">Transmembrane</keyword>
<dbReference type="InterPro" id="IPR023408">
    <property type="entry name" value="MscS_beta-dom_sf"/>
</dbReference>
<evidence type="ECO:0000256" key="3">
    <source>
        <dbReference type="ARBA" id="ARBA00022692"/>
    </source>
</evidence>
<evidence type="ECO:0000256" key="1">
    <source>
        <dbReference type="ARBA" id="ARBA00004127"/>
    </source>
</evidence>
<comment type="subcellular location">
    <subcellularLocation>
        <location evidence="1">Endomembrane system</location>
        <topology evidence="1">Multi-pass membrane protein</topology>
    </subcellularLocation>
</comment>
<dbReference type="KEGG" id="dap:Dacet_2865"/>
<dbReference type="OrthoDB" id="9775207at2"/>
<name>D4H6E1_DENA2</name>
<evidence type="ECO:0000313" key="10">
    <source>
        <dbReference type="Proteomes" id="UP000002012"/>
    </source>
</evidence>
<protein>
    <submittedName>
        <fullName evidence="9">MscS Mechanosensitive ion channel</fullName>
    </submittedName>
</protein>
<proteinExistence type="inferred from homology"/>
<dbReference type="PANTHER" id="PTHR30414">
    <property type="entry name" value="MINICONDUCTANCE MECHANOSENSITIVE CHANNEL YBDG"/>
    <property type="match status" value="1"/>
</dbReference>
<feature type="transmembrane region" description="Helical" evidence="6">
    <location>
        <begin position="86"/>
        <end position="106"/>
    </location>
</feature>
<feature type="transmembrane region" description="Helical" evidence="6">
    <location>
        <begin position="20"/>
        <end position="41"/>
    </location>
</feature>
<evidence type="ECO:0000313" key="9">
    <source>
        <dbReference type="EMBL" id="ADD69615.1"/>
    </source>
</evidence>
<keyword evidence="4 6" id="KW-1133">Transmembrane helix</keyword>
<dbReference type="Pfam" id="PF21082">
    <property type="entry name" value="MS_channel_3rd"/>
    <property type="match status" value="1"/>
</dbReference>
<dbReference type="InterPro" id="IPR006685">
    <property type="entry name" value="MscS_channel_2nd"/>
</dbReference>
<evidence type="ECO:0000256" key="2">
    <source>
        <dbReference type="ARBA" id="ARBA00008017"/>
    </source>
</evidence>
<dbReference type="PaxDb" id="522772-Dacet_2865"/>
<keyword evidence="10" id="KW-1185">Reference proteome</keyword>
<evidence type="ECO:0000256" key="5">
    <source>
        <dbReference type="ARBA" id="ARBA00023136"/>
    </source>
</evidence>
<dbReference type="GO" id="GO:0005886">
    <property type="term" value="C:plasma membrane"/>
    <property type="evidence" value="ECO:0007669"/>
    <property type="project" value="TreeGrafter"/>
</dbReference>
<dbReference type="Proteomes" id="UP000002012">
    <property type="component" value="Chromosome"/>
</dbReference>
<gene>
    <name evidence="9" type="ordered locus">Dacet_2865</name>
</gene>
<dbReference type="InterPro" id="IPR030192">
    <property type="entry name" value="YbdG"/>
</dbReference>
<dbReference type="RefSeq" id="WP_013012102.1">
    <property type="nucleotide sequence ID" value="NC_013943.1"/>
</dbReference>
<dbReference type="InParanoid" id="D4H6E1"/>
<keyword evidence="5 6" id="KW-0472">Membrane</keyword>
<accession>D4H6E1</accession>
<dbReference type="FunCoup" id="D4H6E1">
    <property type="interactions" value="39"/>
</dbReference>
<evidence type="ECO:0000259" key="8">
    <source>
        <dbReference type="Pfam" id="PF21082"/>
    </source>
</evidence>
<dbReference type="GO" id="GO:0071470">
    <property type="term" value="P:cellular response to osmotic stress"/>
    <property type="evidence" value="ECO:0007669"/>
    <property type="project" value="InterPro"/>
</dbReference>
<reference evidence="9 10" key="1">
    <citation type="journal article" date="2010" name="Stand. Genomic Sci.">
        <title>Complete genome sequence of Denitrovibrio acetiphilus type strain (N2460).</title>
        <authorList>
            <person name="Kiss H."/>
            <person name="Lang E."/>
            <person name="Lapidus A."/>
            <person name="Copeland A."/>
            <person name="Nolan M."/>
            <person name="Glavina Del Rio T."/>
            <person name="Chen F."/>
            <person name="Lucas S."/>
            <person name="Tice H."/>
            <person name="Cheng J.F."/>
            <person name="Han C."/>
            <person name="Goodwin L."/>
            <person name="Pitluck S."/>
            <person name="Liolios K."/>
            <person name="Pati A."/>
            <person name="Ivanova N."/>
            <person name="Mavromatis K."/>
            <person name="Chen A."/>
            <person name="Palaniappan K."/>
            <person name="Land M."/>
            <person name="Hauser L."/>
            <person name="Chang Y.J."/>
            <person name="Jeffries C.D."/>
            <person name="Detter J.C."/>
            <person name="Brettin T."/>
            <person name="Spring S."/>
            <person name="Rohde M."/>
            <person name="Goker M."/>
            <person name="Woyke T."/>
            <person name="Bristow J."/>
            <person name="Eisen J.A."/>
            <person name="Markowitz V."/>
            <person name="Hugenholtz P."/>
            <person name="Kyrpides N.C."/>
            <person name="Klenk H.P."/>
        </authorList>
    </citation>
    <scope>NUCLEOTIDE SEQUENCE [LARGE SCALE GENOMIC DNA]</scope>
    <source>
        <strain evidence="10">DSM 12809 / NBRC 114555 / N2460</strain>
    </source>
</reference>
<dbReference type="SUPFAM" id="SSF50182">
    <property type="entry name" value="Sm-like ribonucleoproteins"/>
    <property type="match status" value="1"/>
</dbReference>
<organism evidence="9 10">
    <name type="scientific">Denitrovibrio acetiphilus (strain DSM 12809 / NBRC 114555 / N2460)</name>
    <dbReference type="NCBI Taxonomy" id="522772"/>
    <lineage>
        <taxon>Bacteria</taxon>
        <taxon>Pseudomonadati</taxon>
        <taxon>Deferribacterota</taxon>
        <taxon>Deferribacteres</taxon>
        <taxon>Deferribacterales</taxon>
        <taxon>Geovibrionaceae</taxon>
        <taxon>Denitrovibrio</taxon>
    </lineage>
</organism>
<feature type="domain" description="Mechanosensitive ion channel MscS" evidence="7">
    <location>
        <begin position="172"/>
        <end position="240"/>
    </location>
</feature>